<evidence type="ECO:0000259" key="2">
    <source>
        <dbReference type="Pfam" id="PF24883"/>
    </source>
</evidence>
<dbReference type="Pfam" id="PF24883">
    <property type="entry name" value="NPHP3_N"/>
    <property type="match status" value="1"/>
</dbReference>
<name>A0A2T4B1B8_9HYPO</name>
<organism evidence="3 4">
    <name type="scientific">Trichoderma citrinoviride</name>
    <dbReference type="NCBI Taxonomy" id="58853"/>
    <lineage>
        <taxon>Eukaryota</taxon>
        <taxon>Fungi</taxon>
        <taxon>Dikarya</taxon>
        <taxon>Ascomycota</taxon>
        <taxon>Pezizomycotina</taxon>
        <taxon>Sordariomycetes</taxon>
        <taxon>Hypocreomycetidae</taxon>
        <taxon>Hypocreales</taxon>
        <taxon>Hypocreaceae</taxon>
        <taxon>Trichoderma</taxon>
    </lineage>
</organism>
<gene>
    <name evidence="3" type="ORF">BBK36DRAFT_1171816</name>
</gene>
<keyword evidence="1" id="KW-0677">Repeat</keyword>
<evidence type="ECO:0000313" key="3">
    <source>
        <dbReference type="EMBL" id="PTB63011.1"/>
    </source>
</evidence>
<proteinExistence type="predicted"/>
<evidence type="ECO:0000256" key="1">
    <source>
        <dbReference type="ARBA" id="ARBA00022737"/>
    </source>
</evidence>
<accession>A0A2T4B1B8</accession>
<reference evidence="4" key="1">
    <citation type="submission" date="2016-07" db="EMBL/GenBank/DDBJ databases">
        <title>Multiple horizontal gene transfer events from other fungi enriched the ability of initially mycotrophic Trichoderma (Ascomycota) to feed on dead plant biomass.</title>
        <authorList>
            <consortium name="DOE Joint Genome Institute"/>
            <person name="Atanasova L."/>
            <person name="Chenthamara K."/>
            <person name="Zhang J."/>
            <person name="Grujic M."/>
            <person name="Henrissat B."/>
            <person name="Kuo A."/>
            <person name="Aerts A."/>
            <person name="Salamov A."/>
            <person name="Lipzen A."/>
            <person name="Labutti K."/>
            <person name="Barry K."/>
            <person name="Miao Y."/>
            <person name="Rahimi M.J."/>
            <person name="Shen Q."/>
            <person name="Grigoriev I.V."/>
            <person name="Kubicek C.P."/>
            <person name="Druzhinina I.S."/>
        </authorList>
    </citation>
    <scope>NUCLEOTIDE SEQUENCE [LARGE SCALE GENOMIC DNA]</scope>
    <source>
        <strain evidence="4">TUCIM 6016</strain>
    </source>
</reference>
<dbReference type="RefSeq" id="XP_024746331.1">
    <property type="nucleotide sequence ID" value="XM_024895626.1"/>
</dbReference>
<dbReference type="OrthoDB" id="5419927at2759"/>
<protein>
    <recommendedName>
        <fullName evidence="2">Nephrocystin 3-like N-terminal domain-containing protein</fullName>
    </recommendedName>
</protein>
<evidence type="ECO:0000313" key="4">
    <source>
        <dbReference type="Proteomes" id="UP000241546"/>
    </source>
</evidence>
<dbReference type="GeneID" id="36603744"/>
<feature type="domain" description="Nephrocystin 3-like N-terminal" evidence="2">
    <location>
        <begin position="367"/>
        <end position="511"/>
    </location>
</feature>
<dbReference type="InterPro" id="IPR056884">
    <property type="entry name" value="NPHP3-like_N"/>
</dbReference>
<keyword evidence="4" id="KW-1185">Reference proteome</keyword>
<dbReference type="EMBL" id="KZ680220">
    <property type="protein sequence ID" value="PTB63011.1"/>
    <property type="molecule type" value="Genomic_DNA"/>
</dbReference>
<dbReference type="Proteomes" id="UP000241546">
    <property type="component" value="Unassembled WGS sequence"/>
</dbReference>
<dbReference type="PANTHER" id="PTHR40619:SF3">
    <property type="entry name" value="FUNGAL STAND N-TERMINAL GOODBYE DOMAIN-CONTAINING PROTEIN"/>
    <property type="match status" value="1"/>
</dbReference>
<sequence length="579" mass="65783">MSALNGDLNTSSLFFDFSRGKTIHPALSEPTQFVDWEFKAEERLALEDLEKLLNAHDEASTGPKYRECKWATVFDAMFQARTKYEGDGHAARRDAALFGLNLASEVVEAIPEDWGLGVLRGGMALLLKVAKCNLEIKTKILKLFQDISWKMTTISMAFDKLGAEQEQLQRQREFFCTVVRDMPVLIRRLLGKEKYTADIILERWKANITELNEHMERSKIASMGDIKSNANLLPDMQSSIEASKQSVGKLTDQMTELPQVMQRALQGFYDRFAETLRSKDKLERGGCLVDISQENRHLRELSRSPRPGWHYAANTNTNTRNTTPAITHMELIGALGIHVYAHMKVLEDVLHQSSNFDVPSLRQVRGLIRHSEFDHWLKTESSSLLFVECFLQDCSPTVTAASVFSSSLICTLSTQSDVIPLFFFARVDGSSRHHGPTYMMRSLLFQLLMSTALPHLDLGFISMDLFEACAQQNLSALCELFVELVCQVPPSTKVCCILEGLELYETREFLWDIQVDYIADMFGALASRLEEGEEGDGAVLNVLIMIPDRSRRLCKRVWRRESPWSCIELMREMEFADGF</sequence>
<dbReference type="AlphaFoldDB" id="A0A2T4B1B8"/>
<dbReference type="PANTHER" id="PTHR40619">
    <property type="entry name" value="FUNGAL STAND N-TERMINAL GOODBYE DOMAIN-CONTAINING PROTEIN"/>
    <property type="match status" value="1"/>
</dbReference>